<evidence type="ECO:0000313" key="12">
    <source>
        <dbReference type="Proteomes" id="UP000286806"/>
    </source>
</evidence>
<dbReference type="OrthoDB" id="4045at2"/>
<dbReference type="InterPro" id="IPR002898">
    <property type="entry name" value="MotA_ExbB_proton_chnl"/>
</dbReference>
<organism evidence="11 12">
    <name type="scientific">Sulfuriferula multivorans</name>
    <dbReference type="NCBI Taxonomy" id="1559896"/>
    <lineage>
        <taxon>Bacteria</taxon>
        <taxon>Pseudomonadati</taxon>
        <taxon>Pseudomonadota</taxon>
        <taxon>Betaproteobacteria</taxon>
        <taxon>Nitrosomonadales</taxon>
        <taxon>Sulfuricellaceae</taxon>
        <taxon>Sulfuriferula</taxon>
    </lineage>
</organism>
<dbReference type="GO" id="GO:0005886">
    <property type="term" value="C:plasma membrane"/>
    <property type="evidence" value="ECO:0007669"/>
    <property type="project" value="UniProtKB-SubCell"/>
</dbReference>
<dbReference type="AlphaFoldDB" id="A0A401JEX5"/>
<feature type="domain" description="MotA/TolQ/ExbB proton channel" evidence="10">
    <location>
        <begin position="88"/>
        <end position="193"/>
    </location>
</feature>
<feature type="transmembrane region" description="Helical" evidence="9">
    <location>
        <begin position="113"/>
        <end position="136"/>
    </location>
</feature>
<name>A0A401JEX5_9PROT</name>
<dbReference type="PANTHER" id="PTHR30625:SF15">
    <property type="entry name" value="BIOPOLYMER TRANSPORT PROTEIN EXBB"/>
    <property type="match status" value="1"/>
</dbReference>
<feature type="transmembrane region" description="Helical" evidence="9">
    <location>
        <begin position="13"/>
        <end position="33"/>
    </location>
</feature>
<dbReference type="PANTHER" id="PTHR30625">
    <property type="entry name" value="PROTEIN TOLQ"/>
    <property type="match status" value="1"/>
</dbReference>
<dbReference type="Proteomes" id="UP000286806">
    <property type="component" value="Unassembled WGS sequence"/>
</dbReference>
<keyword evidence="2 8" id="KW-0813">Transport</keyword>
<dbReference type="EMBL" id="BGOW01000017">
    <property type="protein sequence ID" value="GBL46182.1"/>
    <property type="molecule type" value="Genomic_DNA"/>
</dbReference>
<comment type="caution">
    <text evidence="11">The sequence shown here is derived from an EMBL/GenBank/DDBJ whole genome shotgun (WGS) entry which is preliminary data.</text>
</comment>
<evidence type="ECO:0000259" key="10">
    <source>
        <dbReference type="Pfam" id="PF01618"/>
    </source>
</evidence>
<evidence type="ECO:0000256" key="8">
    <source>
        <dbReference type="RuleBase" id="RU004057"/>
    </source>
</evidence>
<dbReference type="InterPro" id="IPR050790">
    <property type="entry name" value="ExbB/TolQ_transport"/>
</dbReference>
<keyword evidence="7 9" id="KW-0472">Membrane</keyword>
<evidence type="ECO:0000256" key="1">
    <source>
        <dbReference type="ARBA" id="ARBA00004651"/>
    </source>
</evidence>
<keyword evidence="4 9" id="KW-0812">Transmembrane</keyword>
<keyword evidence="12" id="KW-1185">Reference proteome</keyword>
<proteinExistence type="inferred from homology"/>
<accession>A0A401JEX5</accession>
<evidence type="ECO:0000313" key="11">
    <source>
        <dbReference type="EMBL" id="GBL46182.1"/>
    </source>
</evidence>
<comment type="similarity">
    <text evidence="8">Belongs to the exbB/tolQ family.</text>
</comment>
<dbReference type="RefSeq" id="WP_124704973.1">
    <property type="nucleotide sequence ID" value="NZ_BGOW01000017.1"/>
</dbReference>
<evidence type="ECO:0000256" key="7">
    <source>
        <dbReference type="ARBA" id="ARBA00023136"/>
    </source>
</evidence>
<gene>
    <name evidence="11" type="ORF">SFMTTN_1995</name>
</gene>
<evidence type="ECO:0000256" key="6">
    <source>
        <dbReference type="ARBA" id="ARBA00022989"/>
    </source>
</evidence>
<comment type="subcellular location">
    <subcellularLocation>
        <location evidence="1">Cell membrane</location>
        <topology evidence="1">Multi-pass membrane protein</topology>
    </subcellularLocation>
    <subcellularLocation>
        <location evidence="8">Membrane</location>
        <topology evidence="8">Multi-pass membrane protein</topology>
    </subcellularLocation>
</comment>
<keyword evidence="3" id="KW-1003">Cell membrane</keyword>
<evidence type="ECO:0000256" key="5">
    <source>
        <dbReference type="ARBA" id="ARBA00022927"/>
    </source>
</evidence>
<reference evidence="11 12" key="1">
    <citation type="journal article" date="2019" name="Front. Microbiol.">
        <title>Genomes of Neutrophilic Sulfur-Oxidizing Chemolithoautotrophs Representing 9 Proteobacterial Species From 8 Genera.</title>
        <authorList>
            <person name="Watanabe T."/>
            <person name="Kojima H."/>
            <person name="Umezawa K."/>
            <person name="Hori C."/>
            <person name="Takasuka T.E."/>
            <person name="Kato Y."/>
            <person name="Fukui M."/>
        </authorList>
    </citation>
    <scope>NUCLEOTIDE SEQUENCE [LARGE SCALE GENOMIC DNA]</scope>
    <source>
        <strain evidence="11 12">TTN</strain>
    </source>
</reference>
<keyword evidence="5 8" id="KW-0653">Protein transport</keyword>
<feature type="transmembrane region" description="Helical" evidence="9">
    <location>
        <begin position="156"/>
        <end position="181"/>
    </location>
</feature>
<sequence>MQDLHESWIAIKLGGVMIFPLSLLAVLALAIMLEKAVLYWRYARLSGELLDLVETYGFAWETLEHKLTALNQRNYFRRFFSVVLANRSRPAWWTESRAADEAQLIETALSRRLWVLETIVTAAPLLGLMGTIGGMMHAFQLIGGAGLVNPTGVTGGVAQALIATAVGLLIALISLFGFNYFSRLQAQTMDEMERLGTRLIDHIRLDEQEHGPAGARP</sequence>
<protein>
    <submittedName>
        <fullName evidence="11">MotA/TolQ/ExbB proton channel family protein</fullName>
    </submittedName>
</protein>
<evidence type="ECO:0000256" key="3">
    <source>
        <dbReference type="ARBA" id="ARBA00022475"/>
    </source>
</evidence>
<evidence type="ECO:0000256" key="9">
    <source>
        <dbReference type="SAM" id="Phobius"/>
    </source>
</evidence>
<dbReference type="Pfam" id="PF01618">
    <property type="entry name" value="MotA_ExbB"/>
    <property type="match status" value="1"/>
</dbReference>
<evidence type="ECO:0000256" key="2">
    <source>
        <dbReference type="ARBA" id="ARBA00022448"/>
    </source>
</evidence>
<evidence type="ECO:0000256" key="4">
    <source>
        <dbReference type="ARBA" id="ARBA00022692"/>
    </source>
</evidence>
<keyword evidence="6 9" id="KW-1133">Transmembrane helix</keyword>
<dbReference type="GO" id="GO:0017038">
    <property type="term" value="P:protein import"/>
    <property type="evidence" value="ECO:0007669"/>
    <property type="project" value="TreeGrafter"/>
</dbReference>